<organism evidence="4 5">
    <name type="scientific">Arachis hypogaea</name>
    <name type="common">Peanut</name>
    <dbReference type="NCBI Taxonomy" id="3818"/>
    <lineage>
        <taxon>Eukaryota</taxon>
        <taxon>Viridiplantae</taxon>
        <taxon>Streptophyta</taxon>
        <taxon>Embryophyta</taxon>
        <taxon>Tracheophyta</taxon>
        <taxon>Spermatophyta</taxon>
        <taxon>Magnoliopsida</taxon>
        <taxon>eudicotyledons</taxon>
        <taxon>Gunneridae</taxon>
        <taxon>Pentapetalae</taxon>
        <taxon>rosids</taxon>
        <taxon>fabids</taxon>
        <taxon>Fabales</taxon>
        <taxon>Fabaceae</taxon>
        <taxon>Papilionoideae</taxon>
        <taxon>50 kb inversion clade</taxon>
        <taxon>dalbergioids sensu lato</taxon>
        <taxon>Dalbergieae</taxon>
        <taxon>Pterocarpus clade</taxon>
        <taxon>Arachis</taxon>
    </lineage>
</organism>
<protein>
    <recommendedName>
        <fullName evidence="3">CCHC-type domain-containing protein</fullName>
    </recommendedName>
</protein>
<feature type="region of interest" description="Disordered" evidence="2">
    <location>
        <begin position="257"/>
        <end position="279"/>
    </location>
</feature>
<evidence type="ECO:0000256" key="1">
    <source>
        <dbReference type="PROSITE-ProRule" id="PRU00047"/>
    </source>
</evidence>
<sequence length="443" mass="48359">MSQKEVNKGSKTTKASKTNNKPHVGPTTDGPHIRQSDDIGPKFSGPSATRHNHAGSSGGGPRMAGAKTLVTPENSEDEREKYEFPQYNEASGFGEVYFELGMEFATIESFKNALKDHVIFEGRKIRYIKNDQRRVKCDCEHGVERIKKPRKSKKDNDASKENEESNKDNGEDAIDGDSGNVEERATVEEGHVDGGSIPCVHALAAIARRGDRPEGYVHPLLKIGTARTTYQPCIQPVNSEENWDKIEVINPIPPKLKRPVGRPVKRRKKEPFENETSGSKVKKTFRVTCSKCGETGHNQKTCKGPAAPNRRSTKLRRSTNAQSTAKTTNQAAEEMHVSQSAPQVQNVVDHPNPIQPAANAPGFVSSMGAANSGATIPHSARVKQPIIRPHYPAPVQSSTPPPIPPPRPSQGVSAATITAASKGTTSRMFQFIPNPGFKHPRQK</sequence>
<dbReference type="GO" id="GO:0008270">
    <property type="term" value="F:zinc ion binding"/>
    <property type="evidence" value="ECO:0007669"/>
    <property type="project" value="UniProtKB-KW"/>
</dbReference>
<dbReference type="InterPro" id="IPR004332">
    <property type="entry name" value="Transposase_MuDR"/>
</dbReference>
<feature type="compositionally biased region" description="Polar residues" evidence="2">
    <location>
        <begin position="410"/>
        <end position="428"/>
    </location>
</feature>
<gene>
    <name evidence="4" type="ORF">Ahy_A05g023211</name>
</gene>
<name>A0A445D2Q3_ARAHY</name>
<dbReference type="Pfam" id="PF03108">
    <property type="entry name" value="DBD_Tnp_Mut"/>
    <property type="match status" value="1"/>
</dbReference>
<feature type="region of interest" description="Disordered" evidence="2">
    <location>
        <begin position="390"/>
        <end position="443"/>
    </location>
</feature>
<feature type="compositionally biased region" description="Basic residues" evidence="2">
    <location>
        <begin position="257"/>
        <end position="269"/>
    </location>
</feature>
<evidence type="ECO:0000259" key="3">
    <source>
        <dbReference type="PROSITE" id="PS50158"/>
    </source>
</evidence>
<comment type="caution">
    <text evidence="4">The sequence shown here is derived from an EMBL/GenBank/DDBJ whole genome shotgun (WGS) entry which is preliminary data.</text>
</comment>
<keyword evidence="1" id="KW-0862">Zinc</keyword>
<evidence type="ECO:0000313" key="5">
    <source>
        <dbReference type="Proteomes" id="UP000289738"/>
    </source>
</evidence>
<dbReference type="Proteomes" id="UP000289738">
    <property type="component" value="Chromosome A05"/>
</dbReference>
<feature type="compositionally biased region" description="Polar residues" evidence="2">
    <location>
        <begin position="318"/>
        <end position="342"/>
    </location>
</feature>
<keyword evidence="1" id="KW-0479">Metal-binding</keyword>
<accession>A0A445D2Q3</accession>
<keyword evidence="5" id="KW-1185">Reference proteome</keyword>
<feature type="compositionally biased region" description="Pro residues" evidence="2">
    <location>
        <begin position="399"/>
        <end position="408"/>
    </location>
</feature>
<keyword evidence="1" id="KW-0863">Zinc-finger</keyword>
<dbReference type="EMBL" id="SDMP01000005">
    <property type="protein sequence ID" value="RYR57478.1"/>
    <property type="molecule type" value="Genomic_DNA"/>
</dbReference>
<feature type="region of interest" description="Disordered" evidence="2">
    <location>
        <begin position="1"/>
        <end position="86"/>
    </location>
</feature>
<feature type="compositionally biased region" description="Basic and acidic residues" evidence="2">
    <location>
        <begin position="154"/>
        <end position="170"/>
    </location>
</feature>
<evidence type="ECO:0000256" key="2">
    <source>
        <dbReference type="SAM" id="MobiDB-lite"/>
    </source>
</evidence>
<feature type="compositionally biased region" description="Low complexity" evidence="2">
    <location>
        <begin position="9"/>
        <end position="21"/>
    </location>
</feature>
<feature type="domain" description="CCHC-type" evidence="3">
    <location>
        <begin position="289"/>
        <end position="303"/>
    </location>
</feature>
<reference evidence="4 5" key="1">
    <citation type="submission" date="2019-01" db="EMBL/GenBank/DDBJ databases">
        <title>Sequencing of cultivated peanut Arachis hypogaea provides insights into genome evolution and oil improvement.</title>
        <authorList>
            <person name="Chen X."/>
        </authorList>
    </citation>
    <scope>NUCLEOTIDE SEQUENCE [LARGE SCALE GENOMIC DNA]</scope>
    <source>
        <strain evidence="5">cv. Fuhuasheng</strain>
        <tissue evidence="4">Leaves</tissue>
    </source>
</reference>
<dbReference type="PROSITE" id="PS50158">
    <property type="entry name" value="ZF_CCHC"/>
    <property type="match status" value="1"/>
</dbReference>
<dbReference type="AlphaFoldDB" id="A0A445D2Q3"/>
<feature type="region of interest" description="Disordered" evidence="2">
    <location>
        <begin position="296"/>
        <end position="342"/>
    </location>
</feature>
<proteinExistence type="predicted"/>
<feature type="compositionally biased region" description="Basic and acidic residues" evidence="2">
    <location>
        <begin position="31"/>
        <end position="40"/>
    </location>
</feature>
<dbReference type="GO" id="GO:0003676">
    <property type="term" value="F:nucleic acid binding"/>
    <property type="evidence" value="ECO:0007669"/>
    <property type="project" value="InterPro"/>
</dbReference>
<evidence type="ECO:0000313" key="4">
    <source>
        <dbReference type="EMBL" id="RYR57478.1"/>
    </source>
</evidence>
<feature type="region of interest" description="Disordered" evidence="2">
    <location>
        <begin position="147"/>
        <end position="179"/>
    </location>
</feature>
<dbReference type="InterPro" id="IPR001878">
    <property type="entry name" value="Znf_CCHC"/>
</dbReference>